<dbReference type="WBParaSite" id="OFLC_0001347901-mRNA-1">
    <property type="protein sequence ID" value="OFLC_0001347901-mRNA-1"/>
    <property type="gene ID" value="OFLC_0001347901"/>
</dbReference>
<evidence type="ECO:0000313" key="1">
    <source>
        <dbReference type="EMBL" id="VDP13867.1"/>
    </source>
</evidence>
<gene>
    <name evidence="1" type="ORF">OFLC_LOCUS13478</name>
</gene>
<dbReference type="Proteomes" id="UP000267606">
    <property type="component" value="Unassembled WGS sequence"/>
</dbReference>
<dbReference type="AlphaFoldDB" id="A0A183I166"/>
<dbReference type="EMBL" id="UZAJ01040222">
    <property type="protein sequence ID" value="VDP13867.1"/>
    <property type="molecule type" value="Genomic_DNA"/>
</dbReference>
<sequence length="66" mass="7595">MEQMSTSRCIHKEMDDSKLKGNKNFKRSMHCNVQLACGKECKKAKDLVMVSMIITNLVVINELHQK</sequence>
<protein>
    <submittedName>
        <fullName evidence="3">Transposase</fullName>
    </submittedName>
</protein>
<evidence type="ECO:0000313" key="2">
    <source>
        <dbReference type="Proteomes" id="UP000267606"/>
    </source>
</evidence>
<reference evidence="1 2" key="2">
    <citation type="submission" date="2018-11" db="EMBL/GenBank/DDBJ databases">
        <authorList>
            <consortium name="Pathogen Informatics"/>
        </authorList>
    </citation>
    <scope>NUCLEOTIDE SEQUENCE [LARGE SCALE GENOMIC DNA]</scope>
</reference>
<organism evidence="3">
    <name type="scientific">Onchocerca flexuosa</name>
    <dbReference type="NCBI Taxonomy" id="387005"/>
    <lineage>
        <taxon>Eukaryota</taxon>
        <taxon>Metazoa</taxon>
        <taxon>Ecdysozoa</taxon>
        <taxon>Nematoda</taxon>
        <taxon>Chromadorea</taxon>
        <taxon>Rhabditida</taxon>
        <taxon>Spirurina</taxon>
        <taxon>Spiruromorpha</taxon>
        <taxon>Filarioidea</taxon>
        <taxon>Onchocercidae</taxon>
        <taxon>Onchocerca</taxon>
    </lineage>
</organism>
<keyword evidence="2" id="KW-1185">Reference proteome</keyword>
<accession>A0A183I166</accession>
<reference evidence="3" key="1">
    <citation type="submission" date="2016-06" db="UniProtKB">
        <authorList>
            <consortium name="WormBaseParasite"/>
        </authorList>
    </citation>
    <scope>IDENTIFICATION</scope>
</reference>
<proteinExistence type="predicted"/>
<name>A0A183I166_9BILA</name>
<evidence type="ECO:0000313" key="3">
    <source>
        <dbReference type="WBParaSite" id="OFLC_0001347901-mRNA-1"/>
    </source>
</evidence>